<evidence type="ECO:0000256" key="6">
    <source>
        <dbReference type="SAM" id="MobiDB-lite"/>
    </source>
</evidence>
<dbReference type="GO" id="GO:0005634">
    <property type="term" value="C:nucleus"/>
    <property type="evidence" value="ECO:0007669"/>
    <property type="project" value="TreeGrafter"/>
</dbReference>
<evidence type="ECO:0000313" key="9">
    <source>
        <dbReference type="Proteomes" id="UP001059041"/>
    </source>
</evidence>
<evidence type="ECO:0000256" key="5">
    <source>
        <dbReference type="SAM" id="Coils"/>
    </source>
</evidence>
<feature type="compositionally biased region" description="Basic and acidic residues" evidence="6">
    <location>
        <begin position="171"/>
        <end position="198"/>
    </location>
</feature>
<feature type="coiled-coil region" evidence="5">
    <location>
        <begin position="20"/>
        <end position="82"/>
    </location>
</feature>
<name>A0A9W7TH90_TRIRA</name>
<sequence length="708" mass="80712">MLTCVAFISDSRKSIKMPAVLNLNNEVVRLRAEVKRVRVLIIRKLIRQILVLEKKKGSQEDLEKHRRRAARLLEEIQELKVIVPDKVTKTALQMEISFEKVCKNKEATLSDRAIARIATHPQFNKKIQSLKDAIKAFKDERINEMNSEKQVKKKADDLKDQPLEVNDDEGPEKSDDDEKKPNEEEGDEMIDKPHEDSSVEEVLLKMRREAKNIRVLVLGKLTRKMGALKKKKGPESVVNQELIAELMKDIQALRNLKPDQPTITALQQNVELEKVLQDPQASPMDRVIAHIVTHSRFINKLQKVKNVIEEKKAKAAEAKRIEMDRPKNDGMTAIEEEEEEEKEEDGEEEEDDSEEDKDEEEDDSEEDEEEEDDSEEDKDEEEDDSEDDKEEDDDDEVGVEKLSSLSIEIHKPAESTGSDAVKLPPIQVITTPEKSKATIVKSQNAKVTSSKVSPKKSSTVSNTESKLPINVKKTEKETENTIKPETKARSQKDNEESDLSDDDEEKEYFDDSTEERFRKQSSQSEESDEDDFFLSKVSKFKKRKSGKAKVQAKETQAVEKPQETNLGKFESDFCSTLSKSSASSQSAEHGSRHDGSRPPRFQNQKKGPDGRMKPSLYKDRGNDRRAAPFKTNKQTFKYAGQRQDGPPGAGRGRSQFEQHQNQNSRGPAGKISNPQQQSLHPSWEASRKRKEQQAQIPVFQGKKIRFDD</sequence>
<evidence type="ECO:0000256" key="2">
    <source>
        <dbReference type="ARBA" id="ARBA00023054"/>
    </source>
</evidence>
<feature type="compositionally biased region" description="Basic and acidic residues" evidence="6">
    <location>
        <begin position="315"/>
        <end position="328"/>
    </location>
</feature>
<proteinExistence type="predicted"/>
<dbReference type="PANTHER" id="PTHR23325">
    <property type="entry name" value="SERUM RESPONSE FACTOR-BINDING"/>
    <property type="match status" value="1"/>
</dbReference>
<feature type="compositionally biased region" description="Polar residues" evidence="6">
    <location>
        <begin position="655"/>
        <end position="665"/>
    </location>
</feature>
<dbReference type="InterPro" id="IPR037393">
    <property type="entry name" value="Bud22/SRFB1"/>
</dbReference>
<dbReference type="PANTHER" id="PTHR23325:SF1">
    <property type="entry name" value="SERUM RESPONSE FACTOR-BINDING PROTEIN 1"/>
    <property type="match status" value="1"/>
</dbReference>
<dbReference type="AlphaFoldDB" id="A0A9W7TH90"/>
<keyword evidence="2 5" id="KW-0175">Coiled coil</keyword>
<feature type="compositionally biased region" description="Low complexity" evidence="6">
    <location>
        <begin position="446"/>
        <end position="463"/>
    </location>
</feature>
<protein>
    <recommendedName>
        <fullName evidence="1">Serum response factor-binding protein 1</fullName>
    </recommendedName>
    <alternativeName>
        <fullName evidence="4">SRF-dependent transcription regulation-associated protein</fullName>
    </alternativeName>
</protein>
<feature type="compositionally biased region" description="Basic and acidic residues" evidence="6">
    <location>
        <begin position="145"/>
        <end position="162"/>
    </location>
</feature>
<accession>A0A9W7TH90</accession>
<feature type="compositionally biased region" description="Acidic residues" evidence="6">
    <location>
        <begin position="495"/>
        <end position="513"/>
    </location>
</feature>
<comment type="caution">
    <text evidence="8">The sequence shown here is derived from an EMBL/GenBank/DDBJ whole genome shotgun (WGS) entry which is preliminary data.</text>
</comment>
<feature type="compositionally biased region" description="Basic residues" evidence="6">
    <location>
        <begin position="538"/>
        <end position="547"/>
    </location>
</feature>
<evidence type="ECO:0000259" key="7">
    <source>
        <dbReference type="Pfam" id="PF09073"/>
    </source>
</evidence>
<feature type="compositionally biased region" description="Acidic residues" evidence="6">
    <location>
        <begin position="334"/>
        <end position="397"/>
    </location>
</feature>
<dbReference type="Pfam" id="PF09073">
    <property type="entry name" value="BUD22"/>
    <property type="match status" value="1"/>
</dbReference>
<dbReference type="InterPro" id="IPR015158">
    <property type="entry name" value="Bud22_dom"/>
</dbReference>
<evidence type="ECO:0000256" key="3">
    <source>
        <dbReference type="ARBA" id="ARBA00025646"/>
    </source>
</evidence>
<evidence type="ECO:0000256" key="4">
    <source>
        <dbReference type="ARBA" id="ARBA00033254"/>
    </source>
</evidence>
<dbReference type="EMBL" id="JAFHDT010000016">
    <property type="protein sequence ID" value="KAI7798703.1"/>
    <property type="molecule type" value="Genomic_DNA"/>
</dbReference>
<keyword evidence="9" id="KW-1185">Reference proteome</keyword>
<organism evidence="8 9">
    <name type="scientific">Triplophysa rosa</name>
    <name type="common">Cave loach</name>
    <dbReference type="NCBI Taxonomy" id="992332"/>
    <lineage>
        <taxon>Eukaryota</taxon>
        <taxon>Metazoa</taxon>
        <taxon>Chordata</taxon>
        <taxon>Craniata</taxon>
        <taxon>Vertebrata</taxon>
        <taxon>Euteleostomi</taxon>
        <taxon>Actinopterygii</taxon>
        <taxon>Neopterygii</taxon>
        <taxon>Teleostei</taxon>
        <taxon>Ostariophysi</taxon>
        <taxon>Cypriniformes</taxon>
        <taxon>Nemacheilidae</taxon>
        <taxon>Triplophysa</taxon>
    </lineage>
</organism>
<dbReference type="Proteomes" id="UP001059041">
    <property type="component" value="Linkage Group LG16"/>
</dbReference>
<feature type="compositionally biased region" description="Basic and acidic residues" evidence="6">
    <location>
        <begin position="472"/>
        <end position="494"/>
    </location>
</feature>
<comment type="function">
    <text evidence="3">May be involved in regulating transcriptional activation of cardiac genes during the aging process. May play a role in biosynthesis and/or processing of SLC2A4 in adipose cells.</text>
</comment>
<evidence type="ECO:0000256" key="1">
    <source>
        <dbReference type="ARBA" id="ARBA00013459"/>
    </source>
</evidence>
<feature type="region of interest" description="Disordered" evidence="6">
    <location>
        <begin position="315"/>
        <end position="708"/>
    </location>
</feature>
<feature type="region of interest" description="Disordered" evidence="6">
    <location>
        <begin position="145"/>
        <end position="198"/>
    </location>
</feature>
<feature type="compositionally biased region" description="Low complexity" evidence="6">
    <location>
        <begin position="575"/>
        <end position="588"/>
    </location>
</feature>
<dbReference type="GO" id="GO:0030490">
    <property type="term" value="P:maturation of SSU-rRNA"/>
    <property type="evidence" value="ECO:0007669"/>
    <property type="project" value="TreeGrafter"/>
</dbReference>
<feature type="compositionally biased region" description="Basic and acidic residues" evidence="6">
    <location>
        <begin position="606"/>
        <end position="626"/>
    </location>
</feature>
<dbReference type="GO" id="GO:0030686">
    <property type="term" value="C:90S preribosome"/>
    <property type="evidence" value="ECO:0007669"/>
    <property type="project" value="TreeGrafter"/>
</dbReference>
<feature type="domain" description="Bud22" evidence="7">
    <location>
        <begin position="639"/>
        <end position="707"/>
    </location>
</feature>
<gene>
    <name evidence="8" type="ORF">IRJ41_014679</name>
</gene>
<reference evidence="8" key="1">
    <citation type="submission" date="2021-02" db="EMBL/GenBank/DDBJ databases">
        <title>Comparative genomics reveals that relaxation of natural selection precedes convergent phenotypic evolution of cavefish.</title>
        <authorList>
            <person name="Peng Z."/>
        </authorList>
    </citation>
    <scope>NUCLEOTIDE SEQUENCE</scope>
    <source>
        <tissue evidence="8">Muscle</tissue>
    </source>
</reference>
<evidence type="ECO:0000313" key="8">
    <source>
        <dbReference type="EMBL" id="KAI7798703.1"/>
    </source>
</evidence>